<dbReference type="RefSeq" id="WP_068845176.1">
    <property type="nucleotide sequence ID" value="NZ_FRBT01000004.1"/>
</dbReference>
<dbReference type="AlphaFoldDB" id="A0A1M7G3Z6"/>
<feature type="domain" description="Chitin-binding type-2" evidence="2">
    <location>
        <begin position="52"/>
        <end position="94"/>
    </location>
</feature>
<gene>
    <name evidence="3" type="ORF">SAMN05444484_10446</name>
</gene>
<dbReference type="InterPro" id="IPR002557">
    <property type="entry name" value="Chitin-bd_dom"/>
</dbReference>
<accession>A0A1M7G3Z6</accession>
<keyword evidence="4" id="KW-1185">Reference proteome</keyword>
<protein>
    <submittedName>
        <fullName evidence="3">Chitin binding Peritrophin-A domain-containing protein</fullName>
    </submittedName>
</protein>
<feature type="chain" id="PRO_5009926028" evidence="1">
    <location>
        <begin position="21"/>
        <end position="107"/>
    </location>
</feature>
<proteinExistence type="predicted"/>
<dbReference type="GO" id="GO:0008061">
    <property type="term" value="F:chitin binding"/>
    <property type="evidence" value="ECO:0007669"/>
    <property type="project" value="InterPro"/>
</dbReference>
<organism evidence="3 4">
    <name type="scientific">Flavobacterium chilense</name>
    <dbReference type="NCBI Taxonomy" id="946677"/>
    <lineage>
        <taxon>Bacteria</taxon>
        <taxon>Pseudomonadati</taxon>
        <taxon>Bacteroidota</taxon>
        <taxon>Flavobacteriia</taxon>
        <taxon>Flavobacteriales</taxon>
        <taxon>Flavobacteriaceae</taxon>
        <taxon>Flavobacterium</taxon>
    </lineage>
</organism>
<dbReference type="EMBL" id="FRBT01000004">
    <property type="protein sequence ID" value="SHM11102.1"/>
    <property type="molecule type" value="Genomic_DNA"/>
</dbReference>
<reference evidence="4" key="1">
    <citation type="submission" date="2016-11" db="EMBL/GenBank/DDBJ databases">
        <authorList>
            <person name="Varghese N."/>
            <person name="Submissions S."/>
        </authorList>
    </citation>
    <scope>NUCLEOTIDE SEQUENCE [LARGE SCALE GENOMIC DNA]</scope>
    <source>
        <strain evidence="4">DSM 24724</strain>
    </source>
</reference>
<name>A0A1M7G3Z6_9FLAO</name>
<evidence type="ECO:0000313" key="3">
    <source>
        <dbReference type="EMBL" id="SHM11102.1"/>
    </source>
</evidence>
<keyword evidence="1" id="KW-0732">Signal</keyword>
<dbReference type="STRING" id="946677.SAMN05444484_10446"/>
<feature type="signal peptide" evidence="1">
    <location>
        <begin position="1"/>
        <end position="20"/>
    </location>
</feature>
<dbReference type="Proteomes" id="UP000184028">
    <property type="component" value="Unassembled WGS sequence"/>
</dbReference>
<evidence type="ECO:0000256" key="1">
    <source>
        <dbReference type="SAM" id="SignalP"/>
    </source>
</evidence>
<sequence length="107" mass="12038">MKRKVLAFLLCASITTSALAFPEWHFDGFPPIPSPGDTISLRDCYGYEGYVGYAMNSTNPSLYYFCNGITLTVYPQACPNDLVFNPLEQTCSSNRSFLDTYYPGFSW</sequence>
<dbReference type="InterPro" id="IPR036508">
    <property type="entry name" value="Chitin-bd_dom_sf"/>
</dbReference>
<dbReference type="Pfam" id="PF01607">
    <property type="entry name" value="CBM_14"/>
    <property type="match status" value="1"/>
</dbReference>
<dbReference type="GO" id="GO:0005576">
    <property type="term" value="C:extracellular region"/>
    <property type="evidence" value="ECO:0007669"/>
    <property type="project" value="InterPro"/>
</dbReference>
<evidence type="ECO:0000313" key="4">
    <source>
        <dbReference type="Proteomes" id="UP000184028"/>
    </source>
</evidence>
<dbReference type="Gene3D" id="2.170.140.10">
    <property type="entry name" value="Chitin binding domain"/>
    <property type="match status" value="1"/>
</dbReference>
<dbReference type="SUPFAM" id="SSF57625">
    <property type="entry name" value="Invertebrate chitin-binding proteins"/>
    <property type="match status" value="1"/>
</dbReference>
<evidence type="ECO:0000259" key="2">
    <source>
        <dbReference type="Pfam" id="PF01607"/>
    </source>
</evidence>